<keyword evidence="1" id="KW-0812">Transmembrane</keyword>
<reference evidence="2 3" key="1">
    <citation type="submission" date="2019-08" db="EMBL/GenBank/DDBJ databases">
        <title>In-depth cultivation of the pig gut microbiome towards novel bacterial diversity and tailored functional studies.</title>
        <authorList>
            <person name="Wylensek D."/>
            <person name="Hitch T.C.A."/>
            <person name="Clavel T."/>
        </authorList>
    </citation>
    <scope>NUCLEOTIDE SEQUENCE [LARGE SCALE GENOMIC DNA]</scope>
    <source>
        <strain evidence="2 3">WCA-693-APC-MOT-I</strain>
    </source>
</reference>
<evidence type="ECO:0000313" key="2">
    <source>
        <dbReference type="EMBL" id="MSS64255.1"/>
    </source>
</evidence>
<proteinExistence type="predicted"/>
<comment type="caution">
    <text evidence="2">The sequence shown here is derived from an EMBL/GenBank/DDBJ whole genome shotgun (WGS) entry which is preliminary data.</text>
</comment>
<protein>
    <submittedName>
        <fullName evidence="2">Uncharacterized protein</fullName>
    </submittedName>
</protein>
<dbReference type="EMBL" id="VUMT01000015">
    <property type="protein sequence ID" value="MSS64255.1"/>
    <property type="molecule type" value="Genomic_DNA"/>
</dbReference>
<feature type="transmembrane region" description="Helical" evidence="1">
    <location>
        <begin position="6"/>
        <end position="27"/>
    </location>
</feature>
<accession>A0A6L5XZN8</accession>
<evidence type="ECO:0000256" key="1">
    <source>
        <dbReference type="SAM" id="Phobius"/>
    </source>
</evidence>
<dbReference type="RefSeq" id="WP_154519651.1">
    <property type="nucleotide sequence ID" value="NZ_VUMT01000015.1"/>
</dbReference>
<dbReference type="AlphaFoldDB" id="A0A6L5XZN8"/>
<keyword evidence="1" id="KW-1133">Transmembrane helix</keyword>
<name>A0A6L5XZN8_9FIRM</name>
<evidence type="ECO:0000313" key="3">
    <source>
        <dbReference type="Proteomes" id="UP000482209"/>
    </source>
</evidence>
<dbReference type="Proteomes" id="UP000482209">
    <property type="component" value="Unassembled WGS sequence"/>
</dbReference>
<keyword evidence="3" id="KW-1185">Reference proteome</keyword>
<keyword evidence="1" id="KW-0472">Membrane</keyword>
<sequence>MSQSFGHVVAVLTASIVFFIIPVYILAEKQDLYIQSYVLEETAEFSEMVKNNGYLSKGMYERFLKNLQVTNQIYSIHMTHKHKVFYPVYDLNGVFTEQVRTDYINFYEQEILDNIYEKNGEYQFCQGDYFSVEVQNVSETWAERFQKVIFGRNAVNTIHITYGGLIRDENE</sequence>
<gene>
    <name evidence="2" type="ORF">FYJ58_10265</name>
</gene>
<organism evidence="2 3">
    <name type="scientific">Velocimicrobium porci</name>
    <dbReference type="NCBI Taxonomy" id="2606634"/>
    <lineage>
        <taxon>Bacteria</taxon>
        <taxon>Bacillati</taxon>
        <taxon>Bacillota</taxon>
        <taxon>Clostridia</taxon>
        <taxon>Lachnospirales</taxon>
        <taxon>Lachnospiraceae</taxon>
        <taxon>Velocimicrobium</taxon>
    </lineage>
</organism>